<feature type="region of interest" description="Disordered" evidence="1">
    <location>
        <begin position="25"/>
        <end position="45"/>
    </location>
</feature>
<reference evidence="2" key="1">
    <citation type="submission" date="2020-03" db="EMBL/GenBank/DDBJ databases">
        <authorList>
            <person name="Weist P."/>
        </authorList>
    </citation>
    <scope>NUCLEOTIDE SEQUENCE</scope>
</reference>
<organism evidence="2 3">
    <name type="scientific">Pleuronectes platessa</name>
    <name type="common">European plaice</name>
    <dbReference type="NCBI Taxonomy" id="8262"/>
    <lineage>
        <taxon>Eukaryota</taxon>
        <taxon>Metazoa</taxon>
        <taxon>Chordata</taxon>
        <taxon>Craniata</taxon>
        <taxon>Vertebrata</taxon>
        <taxon>Euteleostomi</taxon>
        <taxon>Actinopterygii</taxon>
        <taxon>Neopterygii</taxon>
        <taxon>Teleostei</taxon>
        <taxon>Neoteleostei</taxon>
        <taxon>Acanthomorphata</taxon>
        <taxon>Carangaria</taxon>
        <taxon>Pleuronectiformes</taxon>
        <taxon>Pleuronectoidei</taxon>
        <taxon>Pleuronectidae</taxon>
        <taxon>Pleuronectes</taxon>
    </lineage>
</organism>
<sequence length="110" mass="11896">MRRIYEFFSAAFFPPEEALDAAVMPEASSELQETSSQVASSPMDDKTEVSLELIIRSDPLETSSLVSLKSGVCGHYCQVTGYEMHILPSSASIDLVDVQTASSSVVVLFS</sequence>
<accession>A0A9N7UM18</accession>
<protein>
    <submittedName>
        <fullName evidence="2">Uncharacterized protein</fullName>
    </submittedName>
</protein>
<name>A0A9N7UM18_PLEPL</name>
<comment type="caution">
    <text evidence="2">The sequence shown here is derived from an EMBL/GenBank/DDBJ whole genome shotgun (WGS) entry which is preliminary data.</text>
</comment>
<evidence type="ECO:0000256" key="1">
    <source>
        <dbReference type="SAM" id="MobiDB-lite"/>
    </source>
</evidence>
<feature type="compositionally biased region" description="Polar residues" evidence="1">
    <location>
        <begin position="29"/>
        <end position="40"/>
    </location>
</feature>
<evidence type="ECO:0000313" key="3">
    <source>
        <dbReference type="Proteomes" id="UP001153269"/>
    </source>
</evidence>
<dbReference type="Proteomes" id="UP001153269">
    <property type="component" value="Unassembled WGS sequence"/>
</dbReference>
<keyword evidence="3" id="KW-1185">Reference proteome</keyword>
<dbReference type="AlphaFoldDB" id="A0A9N7UM18"/>
<gene>
    <name evidence="2" type="ORF">PLEPLA_LOCUS22938</name>
</gene>
<evidence type="ECO:0000313" key="2">
    <source>
        <dbReference type="EMBL" id="CAB1434830.1"/>
    </source>
</evidence>
<dbReference type="EMBL" id="CADEAL010001701">
    <property type="protein sequence ID" value="CAB1434830.1"/>
    <property type="molecule type" value="Genomic_DNA"/>
</dbReference>
<proteinExistence type="predicted"/>